<evidence type="ECO:0000256" key="2">
    <source>
        <dbReference type="SAM" id="SignalP"/>
    </source>
</evidence>
<reference evidence="4" key="1">
    <citation type="submission" date="2023-07" db="EMBL/GenBank/DDBJ databases">
        <authorList>
            <consortium name="CYATHOMIX"/>
        </authorList>
    </citation>
    <scope>NUCLEOTIDE SEQUENCE</scope>
    <source>
        <strain evidence="4">N/A</strain>
    </source>
</reference>
<evidence type="ECO:0000259" key="3">
    <source>
        <dbReference type="PROSITE" id="PS50015"/>
    </source>
</evidence>
<gene>
    <name evidence="4" type="ORF">CYNAS_LOCUS18694</name>
</gene>
<keyword evidence="2" id="KW-0732">Signal</keyword>
<evidence type="ECO:0000256" key="1">
    <source>
        <dbReference type="ARBA" id="ARBA00023157"/>
    </source>
</evidence>
<dbReference type="SUPFAM" id="SSF47862">
    <property type="entry name" value="Saposin"/>
    <property type="match status" value="1"/>
</dbReference>
<dbReference type="Gene3D" id="1.10.225.10">
    <property type="entry name" value="Saposin-like"/>
    <property type="match status" value="1"/>
</dbReference>
<proteinExistence type="predicted"/>
<keyword evidence="1" id="KW-1015">Disulfide bond</keyword>
<comment type="caution">
    <text evidence="4">The sequence shown here is derived from an EMBL/GenBank/DDBJ whole genome shotgun (WGS) entry which is preliminary data.</text>
</comment>
<dbReference type="Proteomes" id="UP001176961">
    <property type="component" value="Unassembled WGS sequence"/>
</dbReference>
<feature type="chain" id="PRO_5041349472" description="Saposin B-type domain-containing protein" evidence="2">
    <location>
        <begin position="21"/>
        <end position="122"/>
    </location>
</feature>
<dbReference type="EMBL" id="CATQJL010000316">
    <property type="protein sequence ID" value="CAJ0606711.1"/>
    <property type="molecule type" value="Genomic_DNA"/>
</dbReference>
<feature type="domain" description="Saposin B-type" evidence="3">
    <location>
        <begin position="21"/>
        <end position="107"/>
    </location>
</feature>
<dbReference type="PROSITE" id="PS50015">
    <property type="entry name" value="SAP_B"/>
    <property type="match status" value="1"/>
</dbReference>
<dbReference type="InterPro" id="IPR011001">
    <property type="entry name" value="Saposin-like"/>
</dbReference>
<evidence type="ECO:0000313" key="5">
    <source>
        <dbReference type="Proteomes" id="UP001176961"/>
    </source>
</evidence>
<organism evidence="4 5">
    <name type="scientific">Cylicocyclus nassatus</name>
    <name type="common">Nematode worm</name>
    <dbReference type="NCBI Taxonomy" id="53992"/>
    <lineage>
        <taxon>Eukaryota</taxon>
        <taxon>Metazoa</taxon>
        <taxon>Ecdysozoa</taxon>
        <taxon>Nematoda</taxon>
        <taxon>Chromadorea</taxon>
        <taxon>Rhabditida</taxon>
        <taxon>Rhabditina</taxon>
        <taxon>Rhabditomorpha</taxon>
        <taxon>Strongyloidea</taxon>
        <taxon>Strongylidae</taxon>
        <taxon>Cylicocyclus</taxon>
    </lineage>
</organism>
<dbReference type="AlphaFoldDB" id="A0AA36MC52"/>
<accession>A0AA36MC52</accession>
<dbReference type="InterPro" id="IPR008139">
    <property type="entry name" value="SaposinB_dom"/>
</dbReference>
<evidence type="ECO:0000313" key="4">
    <source>
        <dbReference type="EMBL" id="CAJ0606711.1"/>
    </source>
</evidence>
<feature type="signal peptide" evidence="2">
    <location>
        <begin position="1"/>
        <end position="20"/>
    </location>
</feature>
<protein>
    <recommendedName>
        <fullName evidence="3">Saposin B-type domain-containing protein</fullName>
    </recommendedName>
</protein>
<sequence>MYRSISVVLFLAFLSPQISALYGNCDSCISLLRDVQKSLPGVLIFTEATLHATIEAVCGNTILMLKDICVQFETGMVHELFKWINQMERKIDPARECVFLRFCPQSSTPSLQTSRHNSTPIL</sequence>
<name>A0AA36MC52_CYLNA</name>
<keyword evidence="5" id="KW-1185">Reference proteome</keyword>